<evidence type="ECO:0000256" key="1">
    <source>
        <dbReference type="ARBA" id="ARBA00004141"/>
    </source>
</evidence>
<dbReference type="InterPro" id="IPR019109">
    <property type="entry name" value="MamF_MmsF"/>
</dbReference>
<evidence type="ECO:0000256" key="3">
    <source>
        <dbReference type="ARBA" id="ARBA00022989"/>
    </source>
</evidence>
<reference evidence="6" key="1">
    <citation type="submission" date="2018-12" db="EMBL/GenBank/DDBJ databases">
        <authorList>
            <person name="Will S."/>
            <person name="Neumann-Schaal M."/>
            <person name="Henke P."/>
        </authorList>
    </citation>
    <scope>NUCLEOTIDE SEQUENCE</scope>
    <source>
        <strain evidence="6">PCC 7102</strain>
    </source>
</reference>
<keyword evidence="7" id="KW-1185">Reference proteome</keyword>
<evidence type="ECO:0008006" key="8">
    <source>
        <dbReference type="Google" id="ProtNLM"/>
    </source>
</evidence>
<gene>
    <name evidence="6" type="ORF">DSM106972_053760</name>
</gene>
<dbReference type="AlphaFoldDB" id="A0A3S1CGJ5"/>
<organism evidence="6 7">
    <name type="scientific">Dulcicalothrix desertica PCC 7102</name>
    <dbReference type="NCBI Taxonomy" id="232991"/>
    <lineage>
        <taxon>Bacteria</taxon>
        <taxon>Bacillati</taxon>
        <taxon>Cyanobacteriota</taxon>
        <taxon>Cyanophyceae</taxon>
        <taxon>Nostocales</taxon>
        <taxon>Calotrichaceae</taxon>
        <taxon>Dulcicalothrix</taxon>
    </lineage>
</organism>
<name>A0A3S1CGJ5_9CYAN</name>
<dbReference type="Pfam" id="PF09685">
    <property type="entry name" value="MamF_MmsF"/>
    <property type="match status" value="1"/>
</dbReference>
<keyword evidence="2 5" id="KW-0812">Transmembrane</keyword>
<feature type="transmembrane region" description="Helical" evidence="5">
    <location>
        <begin position="12"/>
        <end position="36"/>
    </location>
</feature>
<dbReference type="OrthoDB" id="425405at2"/>
<evidence type="ECO:0000256" key="4">
    <source>
        <dbReference type="ARBA" id="ARBA00023136"/>
    </source>
</evidence>
<keyword evidence="4 5" id="KW-0472">Membrane</keyword>
<evidence type="ECO:0000313" key="7">
    <source>
        <dbReference type="Proteomes" id="UP000271624"/>
    </source>
</evidence>
<comment type="subcellular location">
    <subcellularLocation>
        <location evidence="1">Membrane</location>
        <topology evidence="1">Multi-pass membrane protein</topology>
    </subcellularLocation>
</comment>
<evidence type="ECO:0000313" key="6">
    <source>
        <dbReference type="EMBL" id="RUT03068.1"/>
    </source>
</evidence>
<keyword evidence="3 5" id="KW-1133">Transmembrane helix</keyword>
<evidence type="ECO:0000256" key="5">
    <source>
        <dbReference type="SAM" id="Phobius"/>
    </source>
</evidence>
<comment type="caution">
    <text evidence="6">The sequence shown here is derived from an EMBL/GenBank/DDBJ whole genome shotgun (WGS) entry which is preliminary data.</text>
</comment>
<sequence length="113" mass="12822">MYDTDKRKVLSALCHGAIFFSMTLVSVAVPIFITFVTNDPVVRENAKESINFHINVWVYGFILGILISMTWGVLVPVAGIGFIVHWGLTILALFYVLSDTRKPFRYPLIFRLV</sequence>
<proteinExistence type="predicted"/>
<dbReference type="Proteomes" id="UP000271624">
    <property type="component" value="Unassembled WGS sequence"/>
</dbReference>
<accession>A0A3S1CGJ5</accession>
<evidence type="ECO:0000256" key="2">
    <source>
        <dbReference type="ARBA" id="ARBA00022692"/>
    </source>
</evidence>
<feature type="transmembrane region" description="Helical" evidence="5">
    <location>
        <begin position="56"/>
        <end position="74"/>
    </location>
</feature>
<feature type="transmembrane region" description="Helical" evidence="5">
    <location>
        <begin position="80"/>
        <end position="97"/>
    </location>
</feature>
<reference evidence="6" key="2">
    <citation type="journal article" date="2019" name="Genome Biol. Evol.">
        <title>Day and night: Metabolic profiles and evolutionary relationships of six axenic non-marine cyanobacteria.</title>
        <authorList>
            <person name="Will S.E."/>
            <person name="Henke P."/>
            <person name="Boedeker C."/>
            <person name="Huang S."/>
            <person name="Brinkmann H."/>
            <person name="Rohde M."/>
            <person name="Jarek M."/>
            <person name="Friedl T."/>
            <person name="Seufert S."/>
            <person name="Schumacher M."/>
            <person name="Overmann J."/>
            <person name="Neumann-Schaal M."/>
            <person name="Petersen J."/>
        </authorList>
    </citation>
    <scope>NUCLEOTIDE SEQUENCE [LARGE SCALE GENOMIC DNA]</scope>
    <source>
        <strain evidence="6">PCC 7102</strain>
    </source>
</reference>
<dbReference type="RefSeq" id="WP_127083674.1">
    <property type="nucleotide sequence ID" value="NZ_RSCL01000014.1"/>
</dbReference>
<protein>
    <recommendedName>
        <fullName evidence="8">DUF4870 domain-containing protein</fullName>
    </recommendedName>
</protein>
<dbReference type="EMBL" id="RSCL01000014">
    <property type="protein sequence ID" value="RUT03068.1"/>
    <property type="molecule type" value="Genomic_DNA"/>
</dbReference>